<keyword evidence="1" id="KW-0862">Zinc</keyword>
<feature type="domain" description="CCHC-type" evidence="2">
    <location>
        <begin position="51"/>
        <end position="66"/>
    </location>
</feature>
<keyword evidence="4" id="KW-1185">Reference proteome</keyword>
<protein>
    <recommendedName>
        <fullName evidence="2">CCHC-type domain-containing protein</fullName>
    </recommendedName>
</protein>
<name>A0AAV1LAK5_9NEOP</name>
<dbReference type="GO" id="GO:0003676">
    <property type="term" value="F:nucleic acid binding"/>
    <property type="evidence" value="ECO:0007669"/>
    <property type="project" value="InterPro"/>
</dbReference>
<evidence type="ECO:0000313" key="3">
    <source>
        <dbReference type="EMBL" id="CAK1591850.1"/>
    </source>
</evidence>
<dbReference type="EMBL" id="CAVLGL010000087">
    <property type="protein sequence ID" value="CAK1591850.1"/>
    <property type="molecule type" value="Genomic_DNA"/>
</dbReference>
<evidence type="ECO:0000256" key="1">
    <source>
        <dbReference type="PROSITE-ProRule" id="PRU00047"/>
    </source>
</evidence>
<dbReference type="PROSITE" id="PS50158">
    <property type="entry name" value="ZF_CCHC"/>
    <property type="match status" value="1"/>
</dbReference>
<gene>
    <name evidence="3" type="ORF">PARMNEM_LOCUS11994</name>
</gene>
<dbReference type="SUPFAM" id="SSF57756">
    <property type="entry name" value="Retrovirus zinc finger-like domains"/>
    <property type="match status" value="1"/>
</dbReference>
<evidence type="ECO:0000259" key="2">
    <source>
        <dbReference type="PROSITE" id="PS50158"/>
    </source>
</evidence>
<organism evidence="3 4">
    <name type="scientific">Parnassius mnemosyne</name>
    <name type="common">clouded apollo</name>
    <dbReference type="NCBI Taxonomy" id="213953"/>
    <lineage>
        <taxon>Eukaryota</taxon>
        <taxon>Metazoa</taxon>
        <taxon>Ecdysozoa</taxon>
        <taxon>Arthropoda</taxon>
        <taxon>Hexapoda</taxon>
        <taxon>Insecta</taxon>
        <taxon>Pterygota</taxon>
        <taxon>Neoptera</taxon>
        <taxon>Endopterygota</taxon>
        <taxon>Lepidoptera</taxon>
        <taxon>Glossata</taxon>
        <taxon>Ditrysia</taxon>
        <taxon>Papilionoidea</taxon>
        <taxon>Papilionidae</taxon>
        <taxon>Parnassiinae</taxon>
        <taxon>Parnassini</taxon>
        <taxon>Parnassius</taxon>
        <taxon>Driopa</taxon>
    </lineage>
</organism>
<dbReference type="InterPro" id="IPR036875">
    <property type="entry name" value="Znf_CCHC_sf"/>
</dbReference>
<sequence>MRKHKNDARRSLLQPTGTVAITFASNVLPDHVDLHGWRFVVNQYIPPVKQCYNCLRYGHLAKYCKNSVNAQFVLKITATKIAKSLQIKRYAYIAKETIYAFLDSVLLRNKR</sequence>
<dbReference type="Gene3D" id="4.10.60.10">
    <property type="entry name" value="Zinc finger, CCHC-type"/>
    <property type="match status" value="1"/>
</dbReference>
<dbReference type="GO" id="GO:0008270">
    <property type="term" value="F:zinc ion binding"/>
    <property type="evidence" value="ECO:0007669"/>
    <property type="project" value="UniProtKB-KW"/>
</dbReference>
<reference evidence="3 4" key="1">
    <citation type="submission" date="2023-11" db="EMBL/GenBank/DDBJ databases">
        <authorList>
            <person name="Hedman E."/>
            <person name="Englund M."/>
            <person name="Stromberg M."/>
            <person name="Nyberg Akerstrom W."/>
            <person name="Nylinder S."/>
            <person name="Jareborg N."/>
            <person name="Kallberg Y."/>
            <person name="Kronander E."/>
        </authorList>
    </citation>
    <scope>NUCLEOTIDE SEQUENCE [LARGE SCALE GENOMIC DNA]</scope>
</reference>
<dbReference type="AlphaFoldDB" id="A0AAV1LAK5"/>
<keyword evidence="1" id="KW-0479">Metal-binding</keyword>
<dbReference type="Proteomes" id="UP001314205">
    <property type="component" value="Unassembled WGS sequence"/>
</dbReference>
<evidence type="ECO:0000313" key="4">
    <source>
        <dbReference type="Proteomes" id="UP001314205"/>
    </source>
</evidence>
<dbReference type="InterPro" id="IPR001878">
    <property type="entry name" value="Znf_CCHC"/>
</dbReference>
<accession>A0AAV1LAK5</accession>
<keyword evidence="1" id="KW-0863">Zinc-finger</keyword>
<comment type="caution">
    <text evidence="3">The sequence shown here is derived from an EMBL/GenBank/DDBJ whole genome shotgun (WGS) entry which is preliminary data.</text>
</comment>
<proteinExistence type="predicted"/>